<evidence type="ECO:0000313" key="2">
    <source>
        <dbReference type="EMBL" id="MBA8948547.1"/>
    </source>
</evidence>
<organism evidence="2 3">
    <name type="scientific">Actinomadura namibiensis</name>
    <dbReference type="NCBI Taxonomy" id="182080"/>
    <lineage>
        <taxon>Bacteria</taxon>
        <taxon>Bacillati</taxon>
        <taxon>Actinomycetota</taxon>
        <taxon>Actinomycetes</taxon>
        <taxon>Streptosporangiales</taxon>
        <taxon>Thermomonosporaceae</taxon>
        <taxon>Actinomadura</taxon>
    </lineage>
</organism>
<evidence type="ECO:0000256" key="1">
    <source>
        <dbReference type="SAM" id="Phobius"/>
    </source>
</evidence>
<comment type="caution">
    <text evidence="2">The sequence shown here is derived from an EMBL/GenBank/DDBJ whole genome shotgun (WGS) entry which is preliminary data.</text>
</comment>
<dbReference type="AlphaFoldDB" id="A0A7W3LI29"/>
<keyword evidence="1" id="KW-0812">Transmembrane</keyword>
<accession>A0A7W3LI29</accession>
<keyword evidence="1" id="KW-0472">Membrane</keyword>
<dbReference type="RefSeq" id="WP_067830973.1">
    <property type="nucleotide sequence ID" value="NZ_BAAALP010000030.1"/>
</dbReference>
<protein>
    <submittedName>
        <fullName evidence="2">Flp pilus assembly protein TadG</fullName>
    </submittedName>
</protein>
<reference evidence="2 3" key="1">
    <citation type="submission" date="2020-08" db="EMBL/GenBank/DDBJ databases">
        <title>Genomic Encyclopedia of Type Strains, Phase IV (KMG-IV): sequencing the most valuable type-strain genomes for metagenomic binning, comparative biology and taxonomic classification.</title>
        <authorList>
            <person name="Goeker M."/>
        </authorList>
    </citation>
    <scope>NUCLEOTIDE SEQUENCE [LARGE SCALE GENOMIC DNA]</scope>
    <source>
        <strain evidence="2 3">DSM 44197</strain>
    </source>
</reference>
<keyword evidence="1" id="KW-1133">Transmembrane helix</keyword>
<name>A0A7W3LI29_ACTNM</name>
<feature type="transmembrane region" description="Helical" evidence="1">
    <location>
        <begin position="12"/>
        <end position="30"/>
    </location>
</feature>
<gene>
    <name evidence="2" type="ORF">HNR61_000145</name>
</gene>
<dbReference type="Proteomes" id="UP000572680">
    <property type="component" value="Unassembled WGS sequence"/>
</dbReference>
<keyword evidence="3" id="KW-1185">Reference proteome</keyword>
<dbReference type="EMBL" id="JACJIA010000001">
    <property type="protein sequence ID" value="MBA8948547.1"/>
    <property type="molecule type" value="Genomic_DNA"/>
</dbReference>
<evidence type="ECO:0000313" key="3">
    <source>
        <dbReference type="Proteomes" id="UP000572680"/>
    </source>
</evidence>
<proteinExistence type="predicted"/>
<sequence length="124" mass="13121">MRSDEGAAAVEFMAWIGFVLGAIFCSYEAYTAFATVEQVENATRTGARVASMHGVALNEPTTKNGPGTRAAQAALPDVITDSEVTVEALTGDAVRCTVRAKVPLIADGLHLNITVRRRVEMPVG</sequence>